<dbReference type="PROSITE" id="PS50987">
    <property type="entry name" value="HTH_ARSR_2"/>
    <property type="match status" value="1"/>
</dbReference>
<organism evidence="2 3">
    <name type="scientific">Leptospira wolffii</name>
    <dbReference type="NCBI Taxonomy" id="409998"/>
    <lineage>
        <taxon>Bacteria</taxon>
        <taxon>Pseudomonadati</taxon>
        <taxon>Spirochaetota</taxon>
        <taxon>Spirochaetia</taxon>
        <taxon>Leptospirales</taxon>
        <taxon>Leptospiraceae</taxon>
        <taxon>Leptospira</taxon>
    </lineage>
</organism>
<dbReference type="Gene3D" id="1.10.10.10">
    <property type="entry name" value="Winged helix-like DNA-binding domain superfamily/Winged helix DNA-binding domain"/>
    <property type="match status" value="1"/>
</dbReference>
<gene>
    <name evidence="2" type="ORF">CH371_13110</name>
</gene>
<dbReference type="InterPro" id="IPR036388">
    <property type="entry name" value="WH-like_DNA-bd_sf"/>
</dbReference>
<name>A0A2M9ZAF0_9LEPT</name>
<dbReference type="PRINTS" id="PR00778">
    <property type="entry name" value="HTHARSR"/>
</dbReference>
<dbReference type="GO" id="GO:0003700">
    <property type="term" value="F:DNA-binding transcription factor activity"/>
    <property type="evidence" value="ECO:0007669"/>
    <property type="project" value="InterPro"/>
</dbReference>
<dbReference type="SUPFAM" id="SSF46785">
    <property type="entry name" value="Winged helix' DNA-binding domain"/>
    <property type="match status" value="1"/>
</dbReference>
<dbReference type="CDD" id="cd00090">
    <property type="entry name" value="HTH_ARSR"/>
    <property type="match status" value="1"/>
</dbReference>
<dbReference type="AlphaFoldDB" id="A0A2M9ZAF0"/>
<dbReference type="InterPro" id="IPR011991">
    <property type="entry name" value="ArsR-like_HTH"/>
</dbReference>
<dbReference type="PANTHER" id="PTHR38600:SF2">
    <property type="entry name" value="SLL0088 PROTEIN"/>
    <property type="match status" value="1"/>
</dbReference>
<evidence type="ECO:0000259" key="1">
    <source>
        <dbReference type="PROSITE" id="PS50987"/>
    </source>
</evidence>
<dbReference type="PANTHER" id="PTHR38600">
    <property type="entry name" value="TRANSCRIPTIONAL REGULATORY PROTEIN"/>
    <property type="match status" value="1"/>
</dbReference>
<dbReference type="Pfam" id="PF01022">
    <property type="entry name" value="HTH_5"/>
    <property type="match status" value="1"/>
</dbReference>
<evidence type="ECO:0000313" key="3">
    <source>
        <dbReference type="Proteomes" id="UP000231912"/>
    </source>
</evidence>
<dbReference type="NCBIfam" id="NF033788">
    <property type="entry name" value="HTH_metalloreg"/>
    <property type="match status" value="1"/>
</dbReference>
<comment type="caution">
    <text evidence="2">The sequence shown here is derived from an EMBL/GenBank/DDBJ whole genome shotgun (WGS) entry which is preliminary data.</text>
</comment>
<proteinExistence type="predicted"/>
<feature type="domain" description="HTH arsR-type" evidence="1">
    <location>
        <begin position="1"/>
        <end position="87"/>
    </location>
</feature>
<reference evidence="2 3" key="1">
    <citation type="submission" date="2017-07" db="EMBL/GenBank/DDBJ databases">
        <title>Leptospira spp. isolated from tropical soils.</title>
        <authorList>
            <person name="Thibeaux R."/>
            <person name="Iraola G."/>
            <person name="Ferres I."/>
            <person name="Bierque E."/>
            <person name="Girault D."/>
            <person name="Soupe-Gilbert M.-E."/>
            <person name="Picardeau M."/>
            <person name="Goarant C."/>
        </authorList>
    </citation>
    <scope>NUCLEOTIDE SEQUENCE [LARGE SCALE GENOMIC DNA]</scope>
    <source>
        <strain evidence="2 3">FH2-C-A2</strain>
    </source>
</reference>
<sequence length="109" mass="12655">MNAFAALADDTRREIVKLVAMNGELNASEIGKNFRMSPPAISQHLKILKEAKVLRMKKEAQMRIYSLDASGIGELEDWLTDIVNLWNKRLDKLERYLLKVKKERARDRK</sequence>
<dbReference type="Proteomes" id="UP000231912">
    <property type="component" value="Unassembled WGS sequence"/>
</dbReference>
<dbReference type="SMART" id="SM00418">
    <property type="entry name" value="HTH_ARSR"/>
    <property type="match status" value="1"/>
</dbReference>
<evidence type="ECO:0000313" key="2">
    <source>
        <dbReference type="EMBL" id="PJZ65332.1"/>
    </source>
</evidence>
<dbReference type="InterPro" id="IPR036390">
    <property type="entry name" value="WH_DNA-bd_sf"/>
</dbReference>
<accession>A0A2M9ZAF0</accession>
<dbReference type="RefSeq" id="WP_100759297.1">
    <property type="nucleotide sequence ID" value="NZ_NPDT01000005.1"/>
</dbReference>
<protein>
    <submittedName>
        <fullName evidence="2">Transcriptional regulator</fullName>
    </submittedName>
</protein>
<dbReference type="InterPro" id="IPR001845">
    <property type="entry name" value="HTH_ArsR_DNA-bd_dom"/>
</dbReference>
<dbReference type="EMBL" id="NPDT01000005">
    <property type="protein sequence ID" value="PJZ65332.1"/>
    <property type="molecule type" value="Genomic_DNA"/>
</dbReference>